<evidence type="ECO:0000313" key="2">
    <source>
        <dbReference type="EMBL" id="KAE9533915.1"/>
    </source>
</evidence>
<proteinExistence type="predicted"/>
<dbReference type="Proteomes" id="UP000475862">
    <property type="component" value="Unassembled WGS sequence"/>
</dbReference>
<dbReference type="EMBL" id="VYZN01000031">
    <property type="protein sequence ID" value="KAE9533915.1"/>
    <property type="molecule type" value="Genomic_DNA"/>
</dbReference>
<organism evidence="2 3">
    <name type="scientific">Aphis glycines</name>
    <name type="common">Soybean aphid</name>
    <dbReference type="NCBI Taxonomy" id="307491"/>
    <lineage>
        <taxon>Eukaryota</taxon>
        <taxon>Metazoa</taxon>
        <taxon>Ecdysozoa</taxon>
        <taxon>Arthropoda</taxon>
        <taxon>Hexapoda</taxon>
        <taxon>Insecta</taxon>
        <taxon>Pterygota</taxon>
        <taxon>Neoptera</taxon>
        <taxon>Paraneoptera</taxon>
        <taxon>Hemiptera</taxon>
        <taxon>Sternorrhyncha</taxon>
        <taxon>Aphidomorpha</taxon>
        <taxon>Aphidoidea</taxon>
        <taxon>Aphididae</taxon>
        <taxon>Aphidini</taxon>
        <taxon>Aphis</taxon>
        <taxon>Aphis</taxon>
    </lineage>
</organism>
<keyword evidence="1" id="KW-1133">Transmembrane helix</keyword>
<evidence type="ECO:0000313" key="3">
    <source>
        <dbReference type="Proteomes" id="UP000475862"/>
    </source>
</evidence>
<dbReference type="AlphaFoldDB" id="A0A6G0TKK1"/>
<protein>
    <submittedName>
        <fullName evidence="2">Uncharacterized protein</fullName>
    </submittedName>
</protein>
<comment type="caution">
    <text evidence="2">The sequence shown here is derived from an EMBL/GenBank/DDBJ whole genome shotgun (WGS) entry which is preliminary data.</text>
</comment>
<keyword evidence="1" id="KW-0472">Membrane</keyword>
<keyword evidence="1" id="KW-0812">Transmembrane</keyword>
<accession>A0A6G0TKK1</accession>
<gene>
    <name evidence="2" type="ORF">AGLY_008994</name>
</gene>
<feature type="transmembrane region" description="Helical" evidence="1">
    <location>
        <begin position="153"/>
        <end position="174"/>
    </location>
</feature>
<evidence type="ECO:0000256" key="1">
    <source>
        <dbReference type="SAM" id="Phobius"/>
    </source>
</evidence>
<sequence>MTVKERLKYSTMLLLQLSVSFNPVTLFRWCHKRAQDLVFKFSNGLPLLSKTEYDYFILINILTVNLVADHNTLLLHVCDIKRGLLVLLLNTHLIINFCIVDCIYFIVIQTNSSSVVSIGIDQKLFEIRKSFNIPSYLARNNFSDVCNLLTSGHNVLCIDFFFLLEYFLLSIGYFNSKYLSIKYFDHKKIYFSKQQLYLNINICTDLNLREFLNRIVSHIIIVLKALSVHDIRNEMV</sequence>
<feature type="transmembrane region" description="Helical" evidence="1">
    <location>
        <begin position="84"/>
        <end position="107"/>
    </location>
</feature>
<reference evidence="2 3" key="1">
    <citation type="submission" date="2019-08" db="EMBL/GenBank/DDBJ databases">
        <title>The genome of the soybean aphid Biotype 1, its phylome, world population structure and adaptation to the North American continent.</title>
        <authorList>
            <person name="Giordano R."/>
            <person name="Donthu R.K."/>
            <person name="Hernandez A.G."/>
            <person name="Wright C.L."/>
            <person name="Zimin A.V."/>
        </authorList>
    </citation>
    <scope>NUCLEOTIDE SEQUENCE [LARGE SCALE GENOMIC DNA]</scope>
    <source>
        <tissue evidence="2">Whole aphids</tissue>
    </source>
</reference>
<keyword evidence="3" id="KW-1185">Reference proteome</keyword>
<name>A0A6G0TKK1_APHGL</name>